<dbReference type="AlphaFoldDB" id="T1JDG1"/>
<dbReference type="InterPro" id="IPR017948">
    <property type="entry name" value="TGFb_CS"/>
</dbReference>
<evidence type="ECO:0000313" key="12">
    <source>
        <dbReference type="Proteomes" id="UP000014500"/>
    </source>
</evidence>
<dbReference type="PRINTS" id="PR00669">
    <property type="entry name" value="INHIBINA"/>
</dbReference>
<dbReference type="InterPro" id="IPR015615">
    <property type="entry name" value="TGF-beta-rel"/>
</dbReference>
<evidence type="ECO:0000256" key="8">
    <source>
        <dbReference type="RuleBase" id="RU000354"/>
    </source>
</evidence>
<dbReference type="eggNOG" id="KOG3900">
    <property type="taxonomic scope" value="Eukaryota"/>
</dbReference>
<proteinExistence type="inferred from homology"/>
<keyword evidence="5 8" id="KW-0339">Growth factor</keyword>
<dbReference type="Gene3D" id="2.10.90.10">
    <property type="entry name" value="Cystine-knot cytokines"/>
    <property type="match status" value="1"/>
</dbReference>
<dbReference type="InterPro" id="IPR001839">
    <property type="entry name" value="TGF-b_C"/>
</dbReference>
<keyword evidence="6" id="KW-1015">Disulfide bond</keyword>
<evidence type="ECO:0000256" key="1">
    <source>
        <dbReference type="ARBA" id="ARBA00004613"/>
    </source>
</evidence>
<dbReference type="PANTHER" id="PTHR11848">
    <property type="entry name" value="TGF-BETA FAMILY"/>
    <property type="match status" value="1"/>
</dbReference>
<accession>T1JDG1</accession>
<dbReference type="OMA" id="DIHCDGC"/>
<feature type="chain" id="PRO_5004579540" description="TGF-beta family profile domain-containing protein" evidence="9">
    <location>
        <begin position="27"/>
        <end position="413"/>
    </location>
</feature>
<dbReference type="GO" id="GO:0008083">
    <property type="term" value="F:growth factor activity"/>
    <property type="evidence" value="ECO:0007669"/>
    <property type="project" value="UniProtKB-KW"/>
</dbReference>
<organism evidence="11 12">
    <name type="scientific">Strigamia maritima</name>
    <name type="common">European centipede</name>
    <name type="synonym">Geophilus maritimus</name>
    <dbReference type="NCBI Taxonomy" id="126957"/>
    <lineage>
        <taxon>Eukaryota</taxon>
        <taxon>Metazoa</taxon>
        <taxon>Ecdysozoa</taxon>
        <taxon>Arthropoda</taxon>
        <taxon>Myriapoda</taxon>
        <taxon>Chilopoda</taxon>
        <taxon>Pleurostigmophora</taxon>
        <taxon>Geophilomorpha</taxon>
        <taxon>Linotaeniidae</taxon>
        <taxon>Strigamia</taxon>
    </lineage>
</organism>
<evidence type="ECO:0000256" key="9">
    <source>
        <dbReference type="SAM" id="SignalP"/>
    </source>
</evidence>
<dbReference type="SUPFAM" id="SSF57501">
    <property type="entry name" value="Cystine-knot cytokines"/>
    <property type="match status" value="1"/>
</dbReference>
<dbReference type="Pfam" id="PF00019">
    <property type="entry name" value="TGF_beta"/>
    <property type="match status" value="1"/>
</dbReference>
<evidence type="ECO:0000256" key="7">
    <source>
        <dbReference type="ARBA" id="ARBA00023180"/>
    </source>
</evidence>
<keyword evidence="3" id="KW-0964">Secreted</keyword>
<evidence type="ECO:0000256" key="4">
    <source>
        <dbReference type="ARBA" id="ARBA00022729"/>
    </source>
</evidence>
<dbReference type="FunFam" id="2.10.90.10:FF:000005">
    <property type="entry name" value="Inhibin beta A chain"/>
    <property type="match status" value="1"/>
</dbReference>
<evidence type="ECO:0000313" key="11">
    <source>
        <dbReference type="EnsemblMetazoa" id="SMAR011840-PA"/>
    </source>
</evidence>
<dbReference type="InterPro" id="IPR029034">
    <property type="entry name" value="Cystine-knot_cytokine"/>
</dbReference>
<dbReference type="HOGENOM" id="CLU_020515_5_1_1"/>
<protein>
    <recommendedName>
        <fullName evidence="10">TGF-beta family profile domain-containing protein</fullName>
    </recommendedName>
</protein>
<evidence type="ECO:0000256" key="3">
    <source>
        <dbReference type="ARBA" id="ARBA00022525"/>
    </source>
</evidence>
<dbReference type="PROSITE" id="PS51362">
    <property type="entry name" value="TGF_BETA_2"/>
    <property type="match status" value="1"/>
</dbReference>
<evidence type="ECO:0000256" key="2">
    <source>
        <dbReference type="ARBA" id="ARBA00006656"/>
    </source>
</evidence>
<dbReference type="STRING" id="126957.T1JDG1"/>
<keyword evidence="7" id="KW-0325">Glycoprotein</keyword>
<dbReference type="EMBL" id="JH432105">
    <property type="status" value="NOT_ANNOTATED_CDS"/>
    <property type="molecule type" value="Genomic_DNA"/>
</dbReference>
<dbReference type="PhylomeDB" id="T1JDG1"/>
<dbReference type="CDD" id="cd13752">
    <property type="entry name" value="TGF_beta_INHB"/>
    <property type="match status" value="1"/>
</dbReference>
<dbReference type="PROSITE" id="PS00250">
    <property type="entry name" value="TGF_BETA_1"/>
    <property type="match status" value="1"/>
</dbReference>
<keyword evidence="4 9" id="KW-0732">Signal</keyword>
<dbReference type="GO" id="GO:0005125">
    <property type="term" value="F:cytokine activity"/>
    <property type="evidence" value="ECO:0007669"/>
    <property type="project" value="TreeGrafter"/>
</dbReference>
<reference evidence="11" key="2">
    <citation type="submission" date="2015-02" db="UniProtKB">
        <authorList>
            <consortium name="EnsemblMetazoa"/>
        </authorList>
    </citation>
    <scope>IDENTIFICATION</scope>
</reference>
<dbReference type="GO" id="GO:0005615">
    <property type="term" value="C:extracellular space"/>
    <property type="evidence" value="ECO:0007669"/>
    <property type="project" value="TreeGrafter"/>
</dbReference>
<dbReference type="EnsemblMetazoa" id="SMAR011840-RA">
    <property type="protein sequence ID" value="SMAR011840-PA"/>
    <property type="gene ID" value="SMAR011840"/>
</dbReference>
<keyword evidence="12" id="KW-1185">Reference proteome</keyword>
<feature type="domain" description="TGF-beta family profile" evidence="10">
    <location>
        <begin position="296"/>
        <end position="413"/>
    </location>
</feature>
<sequence length="413" mass="45878">MVRGGVAASTAAAMLMLLTAATSASAAEAEPSKCPHCSQAASEQNRQSADALRLEAIKQQILSKLGLRQKPNITWNIPREVILQTLWRADGVRQLLLEPGSTPPQPETDDYYARTAEIITFAERGGTLNGQTLLEFSNSHDNPHSLRVKGATLWVQLRFRSPLVRQFRHLFQDRKVTLYVFRAHKVGGQNSSKDDSQTLGSASRYNLDLLTSSRVSFKHVGWKKLDLQDAVQRWFSGPLGSKFTVLIDCSGCGSLVEPIVFEAAPDADGGATTSSAASRGLRPFLAIVTEPVPQHRVRRRALECDSKTTQCCKQSLYVSFRILEWDDWIIAPQGYYANYCMGDCARRGRTPDTFSSFHTHVIEEYKNRNPYAVIQQCCAPTKLAPMSLIYFDQDSNIIKTDLPNMIVDECGCA</sequence>
<dbReference type="PANTHER" id="PTHR11848:SF309">
    <property type="entry name" value="INHIBIN BETA CHAIN"/>
    <property type="match status" value="1"/>
</dbReference>
<name>T1JDG1_STRMM</name>
<feature type="signal peptide" evidence="9">
    <location>
        <begin position="1"/>
        <end position="26"/>
    </location>
</feature>
<evidence type="ECO:0000256" key="5">
    <source>
        <dbReference type="ARBA" id="ARBA00023030"/>
    </source>
</evidence>
<dbReference type="Gene3D" id="2.60.120.970">
    <property type="match status" value="1"/>
</dbReference>
<evidence type="ECO:0000256" key="6">
    <source>
        <dbReference type="ARBA" id="ARBA00023157"/>
    </source>
</evidence>
<comment type="similarity">
    <text evidence="2 8">Belongs to the TGF-beta family.</text>
</comment>
<dbReference type="Proteomes" id="UP000014500">
    <property type="component" value="Unassembled WGS sequence"/>
</dbReference>
<dbReference type="SMART" id="SM00204">
    <property type="entry name" value="TGFB"/>
    <property type="match status" value="1"/>
</dbReference>
<reference evidence="12" key="1">
    <citation type="submission" date="2011-05" db="EMBL/GenBank/DDBJ databases">
        <authorList>
            <person name="Richards S.R."/>
            <person name="Qu J."/>
            <person name="Jiang H."/>
            <person name="Jhangiani S.N."/>
            <person name="Agravi P."/>
            <person name="Goodspeed R."/>
            <person name="Gross S."/>
            <person name="Mandapat C."/>
            <person name="Jackson L."/>
            <person name="Mathew T."/>
            <person name="Pu L."/>
            <person name="Thornton R."/>
            <person name="Saada N."/>
            <person name="Wilczek-Boney K.B."/>
            <person name="Lee S."/>
            <person name="Kovar C."/>
            <person name="Wu Y."/>
            <person name="Scherer S.E."/>
            <person name="Worley K.C."/>
            <person name="Muzny D.M."/>
            <person name="Gibbs R."/>
        </authorList>
    </citation>
    <scope>NUCLEOTIDE SEQUENCE</scope>
    <source>
        <strain evidence="12">Brora</strain>
    </source>
</reference>
<comment type="subcellular location">
    <subcellularLocation>
        <location evidence="1">Secreted</location>
    </subcellularLocation>
</comment>
<evidence type="ECO:0000259" key="10">
    <source>
        <dbReference type="PROSITE" id="PS51362"/>
    </source>
</evidence>